<gene>
    <name evidence="10" type="ORF">D7V94_07725</name>
</gene>
<dbReference type="InterPro" id="IPR000043">
    <property type="entry name" value="Adenosylhomocysteinase-like"/>
</dbReference>
<reference evidence="10 11" key="1">
    <citation type="submission" date="2018-09" db="EMBL/GenBank/DDBJ databases">
        <title>Murine metabolic-syndrome-specific gut microbial biobank.</title>
        <authorList>
            <person name="Liu C."/>
        </authorList>
    </citation>
    <scope>NUCLEOTIDE SEQUENCE [LARGE SCALE GENOMIC DNA]</scope>
    <source>
        <strain evidence="10 11">0.1xD8-82</strain>
    </source>
</reference>
<dbReference type="PANTHER" id="PTHR23420:SF0">
    <property type="entry name" value="ADENOSYLHOMOCYSTEINASE"/>
    <property type="match status" value="1"/>
</dbReference>
<dbReference type="GO" id="GO:0004013">
    <property type="term" value="F:adenosylhomocysteinase activity"/>
    <property type="evidence" value="ECO:0007669"/>
    <property type="project" value="UniProtKB-UniRule"/>
</dbReference>
<evidence type="ECO:0000313" key="10">
    <source>
        <dbReference type="EMBL" id="RKI91964.1"/>
    </source>
</evidence>
<dbReference type="PANTHER" id="PTHR23420">
    <property type="entry name" value="ADENOSYLHOMOCYSTEINASE"/>
    <property type="match status" value="1"/>
</dbReference>
<protein>
    <recommendedName>
        <fullName evidence="5 7">Adenosylhomocysteinase</fullName>
        <ecNumber evidence="5 7">3.13.2.1</ecNumber>
    </recommendedName>
</protein>
<dbReference type="GO" id="GO:0005829">
    <property type="term" value="C:cytosol"/>
    <property type="evidence" value="ECO:0007669"/>
    <property type="project" value="TreeGrafter"/>
</dbReference>
<evidence type="ECO:0000259" key="9">
    <source>
        <dbReference type="SMART" id="SM00997"/>
    </source>
</evidence>
<dbReference type="PROSITE" id="PS00739">
    <property type="entry name" value="ADOHCYASE_2"/>
    <property type="match status" value="1"/>
</dbReference>
<dbReference type="PIRSF" id="PIRSF001109">
    <property type="entry name" value="Ad_hcy_hydrolase"/>
    <property type="match status" value="1"/>
</dbReference>
<evidence type="ECO:0000256" key="6">
    <source>
        <dbReference type="PIRSR" id="PIRSR001109-2"/>
    </source>
</evidence>
<dbReference type="FunFam" id="3.40.50.720:FF:000004">
    <property type="entry name" value="Adenosylhomocysteinase"/>
    <property type="match status" value="1"/>
</dbReference>
<feature type="binding site" evidence="6">
    <location>
        <begin position="150"/>
        <end position="152"/>
    </location>
    <ligand>
        <name>NAD(+)</name>
        <dbReference type="ChEBI" id="CHEBI:57540"/>
    </ligand>
</feature>
<dbReference type="InterPro" id="IPR015878">
    <property type="entry name" value="Ado_hCys_hydrolase_NAD-bd"/>
</dbReference>
<dbReference type="SUPFAM" id="SSF52283">
    <property type="entry name" value="Formate/glycerate dehydrogenase catalytic domain-like"/>
    <property type="match status" value="1"/>
</dbReference>
<proteinExistence type="inferred from homology"/>
<comment type="similarity">
    <text evidence="1 8">Belongs to the adenosylhomocysteinase family.</text>
</comment>
<feature type="binding site" evidence="6">
    <location>
        <position position="236"/>
    </location>
    <ligand>
        <name>NAD(+)</name>
        <dbReference type="ChEBI" id="CHEBI:57540"/>
    </ligand>
</feature>
<dbReference type="UniPathway" id="UPA00314">
    <property type="reaction ID" value="UER00076"/>
</dbReference>
<dbReference type="EC" id="3.13.2.1" evidence="5 7"/>
<dbReference type="Gene3D" id="3.40.50.1480">
    <property type="entry name" value="Adenosylhomocysteinase-like"/>
    <property type="match status" value="1"/>
</dbReference>
<dbReference type="CDD" id="cd00401">
    <property type="entry name" value="SAHH"/>
    <property type="match status" value="1"/>
</dbReference>
<evidence type="ECO:0000256" key="8">
    <source>
        <dbReference type="RuleBase" id="RU004166"/>
    </source>
</evidence>
<dbReference type="OrthoDB" id="9802717at2"/>
<dbReference type="SMART" id="SM00997">
    <property type="entry name" value="AdoHcyase_NAD"/>
    <property type="match status" value="1"/>
</dbReference>
<keyword evidence="4 6" id="KW-0520">NAD</keyword>
<keyword evidence="2 7" id="KW-0554">One-carbon metabolism</keyword>
<dbReference type="GO" id="GO:0033353">
    <property type="term" value="P:S-adenosylmethionine cycle"/>
    <property type="evidence" value="ECO:0007669"/>
    <property type="project" value="TreeGrafter"/>
</dbReference>
<dbReference type="EMBL" id="RAYQ01000006">
    <property type="protein sequence ID" value="RKI91964.1"/>
    <property type="molecule type" value="Genomic_DNA"/>
</dbReference>
<evidence type="ECO:0000256" key="7">
    <source>
        <dbReference type="RuleBase" id="RU000548"/>
    </source>
</evidence>
<dbReference type="NCBIfam" id="TIGR00936">
    <property type="entry name" value="ahcY"/>
    <property type="match status" value="1"/>
</dbReference>
<dbReference type="InterPro" id="IPR036291">
    <property type="entry name" value="NAD(P)-bd_dom_sf"/>
</dbReference>
<name>A0A3A9ALV9_9FIRM</name>
<dbReference type="InterPro" id="IPR020082">
    <property type="entry name" value="S-Ado-L-homoCys_hydrolase_CS"/>
</dbReference>
<dbReference type="GO" id="GO:0006730">
    <property type="term" value="P:one-carbon metabolic process"/>
    <property type="evidence" value="ECO:0007669"/>
    <property type="project" value="UniProtKB-UniRule"/>
</dbReference>
<dbReference type="InterPro" id="IPR042172">
    <property type="entry name" value="Adenosylhomocyst_ase-like_sf"/>
</dbReference>
<dbReference type="PROSITE" id="PS00738">
    <property type="entry name" value="ADOHCYASE_1"/>
    <property type="match status" value="1"/>
</dbReference>
<evidence type="ECO:0000313" key="11">
    <source>
        <dbReference type="Proteomes" id="UP000280696"/>
    </source>
</evidence>
<comment type="pathway">
    <text evidence="7">Amino-acid biosynthesis; L-homocysteine biosynthesis; L-homocysteine from S-adenosyl-L-homocysteine: step 1/1.</text>
</comment>
<comment type="cofactor">
    <cofactor evidence="6 7">
        <name>NAD(+)</name>
        <dbReference type="ChEBI" id="CHEBI:57540"/>
    </cofactor>
    <text evidence="6 7">Binds 1 NAD(+) per subunit.</text>
</comment>
<keyword evidence="3 7" id="KW-0378">Hydrolase</keyword>
<evidence type="ECO:0000256" key="2">
    <source>
        <dbReference type="ARBA" id="ARBA00022563"/>
    </source>
</evidence>
<dbReference type="AlphaFoldDB" id="A0A3A9ALV9"/>
<feature type="binding site" evidence="6">
    <location>
        <begin position="215"/>
        <end position="220"/>
    </location>
    <ligand>
        <name>NAD(+)</name>
        <dbReference type="ChEBI" id="CHEBI:57540"/>
    </ligand>
</feature>
<feature type="binding site" evidence="6">
    <location>
        <position position="346"/>
    </location>
    <ligand>
        <name>NAD(+)</name>
        <dbReference type="ChEBI" id="CHEBI:57540"/>
    </ligand>
</feature>
<dbReference type="SMART" id="SM00996">
    <property type="entry name" value="AdoHcyase"/>
    <property type="match status" value="1"/>
</dbReference>
<evidence type="ECO:0000256" key="3">
    <source>
        <dbReference type="ARBA" id="ARBA00022801"/>
    </source>
</evidence>
<sequence>MSSEIRDIHLAESGERKIEWVKRNCDLLRTLEEEFSKTKPFEGKKIALSVHLEAKTAYLCLVLKAGGAQMFVTGSNPLSTQDDVAAALVKAGLEVHAWYDCTPEEYGSHIRHVLEAGPNIIIDDGGDLVNMVHTQMPELIPNIIGGCEETTTGIIRLEAMNHAGELKFPMVRVNNADCKHLFDNRYGTGQSVWDGINRTTNLIVAGKIVVVAGYGWCGKGTAMRAKGLGARVIVTEIDPIKAIEAVMDGFDVMPMNEAAKVGDFFVTVTGCDKVIDEEDFKVMKDGAILCNAGHFDCEIDMARLREIAVETREQRKNIMGYKLPTGQWIFILAEGRLVNLAAGDGHPAEIMDMSFAIQALSAKYLVEHGGELTEKLIDVPKAVDQDVAKRKLAFLGKEIDVLTPEQEKYLNSYTLN</sequence>
<organism evidence="10 11">
    <name type="scientific">Parablautia intestinalis</name>
    <dbReference type="NCBI Taxonomy" id="2320100"/>
    <lineage>
        <taxon>Bacteria</taxon>
        <taxon>Bacillati</taxon>
        <taxon>Bacillota</taxon>
        <taxon>Clostridia</taxon>
        <taxon>Lachnospirales</taxon>
        <taxon>Lachnospiraceae</taxon>
        <taxon>Parablautia</taxon>
    </lineage>
</organism>
<evidence type="ECO:0000256" key="4">
    <source>
        <dbReference type="ARBA" id="ARBA00023027"/>
    </source>
</evidence>
<dbReference type="NCBIfam" id="NF004005">
    <property type="entry name" value="PRK05476.2-3"/>
    <property type="match status" value="1"/>
</dbReference>
<feature type="binding site" evidence="6">
    <location>
        <position position="339"/>
    </location>
    <ligand>
        <name>NAD(+)</name>
        <dbReference type="ChEBI" id="CHEBI:57540"/>
    </ligand>
</feature>
<feature type="domain" description="S-adenosyl-L-homocysteine hydrolase NAD binding" evidence="9">
    <location>
        <begin position="184"/>
        <end position="345"/>
    </location>
</feature>
<dbReference type="RefSeq" id="WP_120468476.1">
    <property type="nucleotide sequence ID" value="NZ_RAYQ01000006.1"/>
</dbReference>
<dbReference type="Gene3D" id="3.40.50.720">
    <property type="entry name" value="NAD(P)-binding Rossmann-like Domain"/>
    <property type="match status" value="1"/>
</dbReference>
<comment type="caution">
    <text evidence="10">The sequence shown here is derived from an EMBL/GenBank/DDBJ whole genome shotgun (WGS) entry which is preliminary data.</text>
</comment>
<feature type="binding site" evidence="6">
    <location>
        <begin position="292"/>
        <end position="294"/>
    </location>
    <ligand>
        <name>NAD(+)</name>
        <dbReference type="ChEBI" id="CHEBI:57540"/>
    </ligand>
</feature>
<dbReference type="Pfam" id="PF00670">
    <property type="entry name" value="AdoHcyase_NAD"/>
    <property type="match status" value="1"/>
</dbReference>
<evidence type="ECO:0000256" key="5">
    <source>
        <dbReference type="NCBIfam" id="TIGR00936"/>
    </source>
</evidence>
<keyword evidence="11" id="KW-1185">Reference proteome</keyword>
<dbReference type="Proteomes" id="UP000280696">
    <property type="component" value="Unassembled WGS sequence"/>
</dbReference>
<dbReference type="Pfam" id="PF05221">
    <property type="entry name" value="AdoHcyase"/>
    <property type="match status" value="2"/>
</dbReference>
<comment type="catalytic activity">
    <reaction evidence="7">
        <text>S-adenosyl-L-homocysteine + H2O = L-homocysteine + adenosine</text>
        <dbReference type="Rhea" id="RHEA:21708"/>
        <dbReference type="ChEBI" id="CHEBI:15377"/>
        <dbReference type="ChEBI" id="CHEBI:16335"/>
        <dbReference type="ChEBI" id="CHEBI:57856"/>
        <dbReference type="ChEBI" id="CHEBI:58199"/>
        <dbReference type="EC" id="3.13.2.1"/>
    </reaction>
</comment>
<accession>A0A3A9ALV9</accession>
<evidence type="ECO:0000256" key="1">
    <source>
        <dbReference type="ARBA" id="ARBA00007122"/>
    </source>
</evidence>
<dbReference type="SUPFAM" id="SSF51735">
    <property type="entry name" value="NAD(P)-binding Rossmann-fold domains"/>
    <property type="match status" value="1"/>
</dbReference>